<dbReference type="InterPro" id="IPR001466">
    <property type="entry name" value="Beta-lactam-related"/>
</dbReference>
<feature type="domain" description="Peptidase S12 Pab87-related C-terminal" evidence="3">
    <location>
        <begin position="416"/>
        <end position="513"/>
    </location>
</feature>
<feature type="signal peptide" evidence="1">
    <location>
        <begin position="1"/>
        <end position="19"/>
    </location>
</feature>
<dbReference type="InterPro" id="IPR050491">
    <property type="entry name" value="AmpC-like"/>
</dbReference>
<organism evidence="4 5">
    <name type="scientific">Flavobacterium frigidarium</name>
    <dbReference type="NCBI Taxonomy" id="99286"/>
    <lineage>
        <taxon>Bacteria</taxon>
        <taxon>Pseudomonadati</taxon>
        <taxon>Bacteroidota</taxon>
        <taxon>Flavobacteriia</taxon>
        <taxon>Flavobacteriales</taxon>
        <taxon>Flavobacteriaceae</taxon>
        <taxon>Flavobacterium</taxon>
    </lineage>
</organism>
<dbReference type="Pfam" id="PF11954">
    <property type="entry name" value="DUF3471"/>
    <property type="match status" value="1"/>
</dbReference>
<dbReference type="Gene3D" id="3.40.710.10">
    <property type="entry name" value="DD-peptidase/beta-lactamase superfamily"/>
    <property type="match status" value="1"/>
</dbReference>
<dbReference type="GO" id="GO:0016787">
    <property type="term" value="F:hydrolase activity"/>
    <property type="evidence" value="ECO:0007669"/>
    <property type="project" value="UniProtKB-KW"/>
</dbReference>
<accession>A0ABV4KE50</accession>
<proteinExistence type="predicted"/>
<comment type="caution">
    <text evidence="4">The sequence shown here is derived from an EMBL/GenBank/DDBJ whole genome shotgun (WGS) entry which is preliminary data.</text>
</comment>
<dbReference type="InterPro" id="IPR012338">
    <property type="entry name" value="Beta-lactam/transpept-like"/>
</dbReference>
<evidence type="ECO:0000259" key="3">
    <source>
        <dbReference type="Pfam" id="PF11954"/>
    </source>
</evidence>
<dbReference type="EMBL" id="JASMRN010000005">
    <property type="protein sequence ID" value="MEZ7515026.1"/>
    <property type="molecule type" value="Genomic_DNA"/>
</dbReference>
<dbReference type="Proteomes" id="UP001568894">
    <property type="component" value="Unassembled WGS sequence"/>
</dbReference>
<evidence type="ECO:0000259" key="2">
    <source>
        <dbReference type="Pfam" id="PF00144"/>
    </source>
</evidence>
<sequence length="516" mass="57813">MKNKIFVAITLFTVSFTFAQITAPEVDKLVNRTLTAFNVPGIAVAIIKDGKVVLAEGYGVKSIDTKEKVDANTLFGIASNSKAFTSAALAMLVDEGKINWDDKVVKYLPNFKMYNDYVTQEFTIRDLLTHRSGLGLGAGDLMIWPDGSDFTAQDIIVNLQYLKPVSAFRTKYDYDNLLYIVAGEVIHVVSGQSWGDFIEQRIMQPLQMNNSAASFVRLKDSSNIIAPHVPIDGKLKVIKRYQNQLFDAAAGIYSSVNDLSKWAIMQMNNGKYGTDNKQLFSEKQHNEMWQLQTIIPTKTRAPYNTHFNGYGLGWFLSDVKGYKQVTHTGGLEGIVTQTTYIPELQLGIIVLTNQQSGAAFNAITNTIKDSYLGITSGDYVTTYSNQMKAHAASADKVTEDVWATVAKNKKEKIKVDYKAILGTYRDNWFGEVVISEKKGRVFFASKRSSQLKGEVFFYKKGNYVVKWDNAYFHADAHLLFETNDAEIVSGLKMNAISELTDFSYDFQDLDFKKVAL</sequence>
<protein>
    <submittedName>
        <fullName evidence="4">Serine hydrolase</fullName>
    </submittedName>
</protein>
<reference evidence="4 5" key="1">
    <citation type="submission" date="2023-05" db="EMBL/GenBank/DDBJ databases">
        <title>Adaptations of aquatic viruses from atmosphere-close ecosystems of the Central Arctic Ocean.</title>
        <authorList>
            <person name="Rahlff J."/>
            <person name="Holmfeldt K."/>
        </authorList>
    </citation>
    <scope>NUCLEOTIDE SEQUENCE [LARGE SCALE GENOMIC DNA]</scope>
    <source>
        <strain evidence="4 5">Arc14</strain>
    </source>
</reference>
<keyword evidence="4" id="KW-0378">Hydrolase</keyword>
<evidence type="ECO:0000256" key="1">
    <source>
        <dbReference type="SAM" id="SignalP"/>
    </source>
</evidence>
<dbReference type="Pfam" id="PF00144">
    <property type="entry name" value="Beta-lactamase"/>
    <property type="match status" value="1"/>
</dbReference>
<evidence type="ECO:0000313" key="4">
    <source>
        <dbReference type="EMBL" id="MEZ7515026.1"/>
    </source>
</evidence>
<dbReference type="SUPFAM" id="SSF56601">
    <property type="entry name" value="beta-lactamase/transpeptidase-like"/>
    <property type="match status" value="1"/>
</dbReference>
<feature type="chain" id="PRO_5046987321" evidence="1">
    <location>
        <begin position="20"/>
        <end position="516"/>
    </location>
</feature>
<keyword evidence="1" id="KW-0732">Signal</keyword>
<feature type="domain" description="Beta-lactamase-related" evidence="2">
    <location>
        <begin position="28"/>
        <end position="365"/>
    </location>
</feature>
<dbReference type="RefSeq" id="WP_371569240.1">
    <property type="nucleotide sequence ID" value="NZ_JASMRN010000005.1"/>
</dbReference>
<dbReference type="PANTHER" id="PTHR46825">
    <property type="entry name" value="D-ALANYL-D-ALANINE-CARBOXYPEPTIDASE/ENDOPEPTIDASE AMPH"/>
    <property type="match status" value="1"/>
</dbReference>
<evidence type="ECO:0000313" key="5">
    <source>
        <dbReference type="Proteomes" id="UP001568894"/>
    </source>
</evidence>
<keyword evidence="5" id="KW-1185">Reference proteome</keyword>
<name>A0ABV4KE50_9FLAO</name>
<dbReference type="InterPro" id="IPR021860">
    <property type="entry name" value="Peptidase_S12_Pab87-rel_C"/>
</dbReference>
<gene>
    <name evidence="4" type="ORF">QO192_06985</name>
</gene>
<dbReference type="PANTHER" id="PTHR46825:SF15">
    <property type="entry name" value="BETA-LACTAMASE-RELATED DOMAIN-CONTAINING PROTEIN"/>
    <property type="match status" value="1"/>
</dbReference>